<evidence type="ECO:0000259" key="1">
    <source>
        <dbReference type="Pfam" id="PF02120"/>
    </source>
</evidence>
<dbReference type="Proteomes" id="UP000230956">
    <property type="component" value="Unassembled WGS sequence"/>
</dbReference>
<dbReference type="InterPro" id="IPR021136">
    <property type="entry name" value="Flagellar_hook_control-like_C"/>
</dbReference>
<evidence type="ECO:0000313" key="3">
    <source>
        <dbReference type="Proteomes" id="UP000230956"/>
    </source>
</evidence>
<evidence type="ECO:0000313" key="2">
    <source>
        <dbReference type="EMBL" id="PIZ41917.1"/>
    </source>
</evidence>
<name>A0A2M7TAD2_9ACTN</name>
<comment type="caution">
    <text evidence="2">The sequence shown here is derived from an EMBL/GenBank/DDBJ whole genome shotgun (WGS) entry which is preliminary data.</text>
</comment>
<dbReference type="Pfam" id="PF02120">
    <property type="entry name" value="Flg_hook"/>
    <property type="match status" value="1"/>
</dbReference>
<accession>A0A2M7TAD2</accession>
<feature type="domain" description="Flagellar hook-length control protein-like C-terminal" evidence="1">
    <location>
        <begin position="301"/>
        <end position="368"/>
    </location>
</feature>
<dbReference type="EMBL" id="PFNG01000037">
    <property type="protein sequence ID" value="PIZ41917.1"/>
    <property type="molecule type" value="Genomic_DNA"/>
</dbReference>
<gene>
    <name evidence="2" type="ORF">COY37_01400</name>
</gene>
<sequence length="396" mass="41504">MQAGGINLPGIKDVVLIRALSNSADGEVALKAGDTIQAKVVAASQESVILNIGGSRISASTNLSLSPGQMVALVVVEAGPEKVVLKQVAEQNPGSAALKYGKADLVAYLLKNSGLQSSDVKNIATLVRGSKIDTGASFAELEKLVSSALGKTDVPDELNLGALLDEIDELIVTTGDKQEIVGSLKAMAKAISHEAGVLALLEGGGVDVNDLKASLLQSRSALTATIRNRPHLTSIGILSAVKESVEKVISMFHAAEALNLPVDLPAKGFIYLPLPVRLGKDMGTAEVKIFKKAPDGRGGAQQSSVFTIGFALDMPSLGKTRAWLEMADRFVNFSMALENTEAIRLAESMLGGLKQSLEDMGYQVGKMAAFEIKEDSPVSLIEEKLGLNLAGIDFKA</sequence>
<dbReference type="AlphaFoldDB" id="A0A2M7TAD2"/>
<protein>
    <recommendedName>
        <fullName evidence="1">Flagellar hook-length control protein-like C-terminal domain-containing protein</fullName>
    </recommendedName>
</protein>
<reference evidence="3" key="1">
    <citation type="submission" date="2017-09" db="EMBL/GenBank/DDBJ databases">
        <title>Depth-based differentiation of microbial function through sediment-hosted aquifers and enrichment of novel symbionts in the deep terrestrial subsurface.</title>
        <authorList>
            <person name="Probst A.J."/>
            <person name="Ladd B."/>
            <person name="Jarett J.K."/>
            <person name="Geller-Mcgrath D.E."/>
            <person name="Sieber C.M.K."/>
            <person name="Emerson J.B."/>
            <person name="Anantharaman K."/>
            <person name="Thomas B.C."/>
            <person name="Malmstrom R."/>
            <person name="Stieglmeier M."/>
            <person name="Klingl A."/>
            <person name="Woyke T."/>
            <person name="Ryan C.M."/>
            <person name="Banfield J.F."/>
        </authorList>
    </citation>
    <scope>NUCLEOTIDE SEQUENCE [LARGE SCALE GENOMIC DNA]</scope>
</reference>
<proteinExistence type="predicted"/>
<dbReference type="RefSeq" id="WP_286677614.1">
    <property type="nucleotide sequence ID" value="NZ_MNXI01000018.1"/>
</dbReference>
<organism evidence="2 3">
    <name type="scientific">Candidatus Aquicultor secundus</name>
    <dbReference type="NCBI Taxonomy" id="1973895"/>
    <lineage>
        <taxon>Bacteria</taxon>
        <taxon>Bacillati</taxon>
        <taxon>Actinomycetota</taxon>
        <taxon>Candidatus Aquicultoria</taxon>
        <taxon>Candidatus Aquicultorales</taxon>
        <taxon>Candidatus Aquicultoraceae</taxon>
        <taxon>Candidatus Aquicultor</taxon>
    </lineage>
</organism>